<dbReference type="GO" id="GO:0016763">
    <property type="term" value="F:pentosyltransferase activity"/>
    <property type="evidence" value="ECO:0007669"/>
    <property type="project" value="InterPro"/>
</dbReference>
<dbReference type="GO" id="GO:0009252">
    <property type="term" value="P:peptidoglycan biosynthetic process"/>
    <property type="evidence" value="ECO:0007669"/>
    <property type="project" value="UniProtKB-UniRule"/>
</dbReference>
<dbReference type="GO" id="GO:0005886">
    <property type="term" value="C:plasma membrane"/>
    <property type="evidence" value="ECO:0007669"/>
    <property type="project" value="UniProtKB-SubCell"/>
</dbReference>
<comment type="pathway">
    <text evidence="11">Cell wall biogenesis; peptidoglycan biosynthesis.</text>
</comment>
<keyword evidence="14" id="KW-1185">Reference proteome</keyword>
<comment type="similarity">
    <text evidence="11">Belongs to the glycosyltransferase 51 family.</text>
</comment>
<evidence type="ECO:0000256" key="5">
    <source>
        <dbReference type="ARBA" id="ARBA00022692"/>
    </source>
</evidence>
<evidence type="ECO:0000313" key="13">
    <source>
        <dbReference type="EMBL" id="MBB5514379.1"/>
    </source>
</evidence>
<keyword evidence="9 11" id="KW-0472">Membrane</keyword>
<keyword evidence="7 11" id="KW-0573">Peptidoglycan synthesis</keyword>
<reference evidence="13 14" key="1">
    <citation type="submission" date="2020-08" db="EMBL/GenBank/DDBJ databases">
        <title>Genomic Encyclopedia of Type Strains, Phase IV (KMG-IV): sequencing the most valuable type-strain genomes for metagenomic binning, comparative biology and taxonomic classification.</title>
        <authorList>
            <person name="Goeker M."/>
        </authorList>
    </citation>
    <scope>NUCLEOTIDE SEQUENCE [LARGE SCALE GENOMIC DNA]</scope>
    <source>
        <strain evidence="13 14">DSM 103377</strain>
    </source>
</reference>
<dbReference type="GO" id="GO:0071555">
    <property type="term" value="P:cell wall organization"/>
    <property type="evidence" value="ECO:0007669"/>
    <property type="project" value="UniProtKB-KW"/>
</dbReference>
<sequence length="225" mass="25059">MRVIWRGMRLLIRSVLLLAVAFVLLVAAGRWITPPMSVLMVQERLRLGQLDQTWVPRERISPHLMRAAIAGEDAQFCAHFGFDMEAIQEVLDTGQSRGASTISQQVAKNAYLWPARSWVRKGAEAGVTLIIEATWPKARIMEVYLNVAEMGEGVFGAEAAAWHWYGVPARDLSLRQSAQLVAILPNPRARDPKNPPPSRARRVAQIMDGAETIRRDGRAACVDPE</sequence>
<dbReference type="NCBIfam" id="TIGR02070">
    <property type="entry name" value="mono_pep_trsgly"/>
    <property type="match status" value="1"/>
</dbReference>
<dbReference type="InterPro" id="IPR036950">
    <property type="entry name" value="PBP_transglycosylase"/>
</dbReference>
<evidence type="ECO:0000256" key="9">
    <source>
        <dbReference type="ARBA" id="ARBA00023136"/>
    </source>
</evidence>
<dbReference type="GO" id="GO:0008360">
    <property type="term" value="P:regulation of cell shape"/>
    <property type="evidence" value="ECO:0007669"/>
    <property type="project" value="UniProtKB-KW"/>
</dbReference>
<dbReference type="PANTHER" id="PTHR30400:SF0">
    <property type="entry name" value="BIOSYNTHETIC PEPTIDOGLYCAN TRANSGLYCOSYLASE"/>
    <property type="match status" value="1"/>
</dbReference>
<gene>
    <name evidence="11" type="primary">mtgA</name>
    <name evidence="13" type="ORF">FHS89_000377</name>
</gene>
<comment type="subcellular location">
    <subcellularLocation>
        <location evidence="11">Cell inner membrane</location>
        <topology evidence="11">Single-pass membrane protein</topology>
    </subcellularLocation>
</comment>
<evidence type="ECO:0000256" key="4">
    <source>
        <dbReference type="ARBA" id="ARBA00022679"/>
    </source>
</evidence>
<keyword evidence="4 11" id="KW-0808">Transferase</keyword>
<evidence type="ECO:0000256" key="11">
    <source>
        <dbReference type="HAMAP-Rule" id="MF_00766"/>
    </source>
</evidence>
<comment type="function">
    <text evidence="11">Peptidoglycan polymerase that catalyzes glycan chain elongation from lipid-linked precursors.</text>
</comment>
<dbReference type="AlphaFoldDB" id="A0A840WGY3"/>
<comment type="caution">
    <text evidence="13">The sequence shown here is derived from an EMBL/GenBank/DDBJ whole genome shotgun (WGS) entry which is preliminary data.</text>
</comment>
<keyword evidence="2 11" id="KW-0997">Cell inner membrane</keyword>
<dbReference type="InterPro" id="IPR001264">
    <property type="entry name" value="Glyco_trans_51"/>
</dbReference>
<accession>A0A840WGY3</accession>
<evidence type="ECO:0000256" key="7">
    <source>
        <dbReference type="ARBA" id="ARBA00022984"/>
    </source>
</evidence>
<evidence type="ECO:0000256" key="10">
    <source>
        <dbReference type="ARBA" id="ARBA00023316"/>
    </source>
</evidence>
<evidence type="ECO:0000256" key="1">
    <source>
        <dbReference type="ARBA" id="ARBA00022475"/>
    </source>
</evidence>
<feature type="domain" description="Glycosyl transferase family 51" evidence="12">
    <location>
        <begin position="49"/>
        <end position="208"/>
    </location>
</feature>
<dbReference type="GO" id="GO:0008955">
    <property type="term" value="F:peptidoglycan glycosyltransferase activity"/>
    <property type="evidence" value="ECO:0007669"/>
    <property type="project" value="UniProtKB-UniRule"/>
</dbReference>
<dbReference type="UniPathway" id="UPA00219"/>
<dbReference type="InterPro" id="IPR011812">
    <property type="entry name" value="Pep_trsgly"/>
</dbReference>
<dbReference type="SUPFAM" id="SSF53955">
    <property type="entry name" value="Lysozyme-like"/>
    <property type="match status" value="1"/>
</dbReference>
<dbReference type="Gene3D" id="1.10.3810.10">
    <property type="entry name" value="Biosynthetic peptidoglycan transglycosylase-like"/>
    <property type="match status" value="1"/>
</dbReference>
<keyword evidence="1 11" id="KW-1003">Cell membrane</keyword>
<protein>
    <recommendedName>
        <fullName evidence="11">Biosynthetic peptidoglycan transglycosylase</fullName>
        <ecNumber evidence="11">2.4.99.28</ecNumber>
    </recommendedName>
    <alternativeName>
        <fullName evidence="11">Glycan polymerase</fullName>
    </alternativeName>
    <alternativeName>
        <fullName evidence="11">Peptidoglycan glycosyltransferase MtgA</fullName>
        <shortName evidence="11">PGT</shortName>
    </alternativeName>
</protein>
<name>A0A840WGY3_9RHOB</name>
<keyword evidence="5 11" id="KW-0812">Transmembrane</keyword>
<evidence type="ECO:0000256" key="6">
    <source>
        <dbReference type="ARBA" id="ARBA00022960"/>
    </source>
</evidence>
<dbReference type="RefSeq" id="WP_184007884.1">
    <property type="nucleotide sequence ID" value="NZ_JACIJS010000001.1"/>
</dbReference>
<comment type="catalytic activity">
    <reaction evidence="11">
        <text>[GlcNAc-(1-&gt;4)-Mur2Ac(oyl-L-Ala-gamma-D-Glu-L-Lys-D-Ala-D-Ala)](n)-di-trans,octa-cis-undecaprenyl diphosphate + beta-D-GlcNAc-(1-&gt;4)-Mur2Ac(oyl-L-Ala-gamma-D-Glu-L-Lys-D-Ala-D-Ala)-di-trans,octa-cis-undecaprenyl diphosphate = [GlcNAc-(1-&gt;4)-Mur2Ac(oyl-L-Ala-gamma-D-Glu-L-Lys-D-Ala-D-Ala)](n+1)-di-trans,octa-cis-undecaprenyl diphosphate + di-trans,octa-cis-undecaprenyl diphosphate + H(+)</text>
        <dbReference type="Rhea" id="RHEA:23708"/>
        <dbReference type="Rhea" id="RHEA-COMP:9602"/>
        <dbReference type="Rhea" id="RHEA-COMP:9603"/>
        <dbReference type="ChEBI" id="CHEBI:15378"/>
        <dbReference type="ChEBI" id="CHEBI:58405"/>
        <dbReference type="ChEBI" id="CHEBI:60033"/>
        <dbReference type="ChEBI" id="CHEBI:78435"/>
        <dbReference type="EC" id="2.4.99.28"/>
    </reaction>
</comment>
<dbReference type="GO" id="GO:0009274">
    <property type="term" value="C:peptidoglycan-based cell wall"/>
    <property type="evidence" value="ECO:0007669"/>
    <property type="project" value="InterPro"/>
</dbReference>
<proteinExistence type="inferred from homology"/>
<organism evidence="13 14">
    <name type="scientific">Rubricella aquisinus</name>
    <dbReference type="NCBI Taxonomy" id="2028108"/>
    <lineage>
        <taxon>Bacteria</taxon>
        <taxon>Pseudomonadati</taxon>
        <taxon>Pseudomonadota</taxon>
        <taxon>Alphaproteobacteria</taxon>
        <taxon>Rhodobacterales</taxon>
        <taxon>Paracoccaceae</taxon>
        <taxon>Rubricella</taxon>
    </lineage>
</organism>
<keyword evidence="6 11" id="KW-0133">Cell shape</keyword>
<evidence type="ECO:0000256" key="2">
    <source>
        <dbReference type="ARBA" id="ARBA00022519"/>
    </source>
</evidence>
<keyword evidence="8 11" id="KW-1133">Transmembrane helix</keyword>
<dbReference type="PANTHER" id="PTHR30400">
    <property type="entry name" value="MONOFUNCTIONAL BIOSYNTHETIC PEPTIDOGLYCAN TRANSGLYCOSYLASE"/>
    <property type="match status" value="1"/>
</dbReference>
<dbReference type="Proteomes" id="UP000553766">
    <property type="component" value="Unassembled WGS sequence"/>
</dbReference>
<dbReference type="Pfam" id="PF00912">
    <property type="entry name" value="Transgly"/>
    <property type="match status" value="1"/>
</dbReference>
<dbReference type="EC" id="2.4.99.28" evidence="11"/>
<evidence type="ECO:0000313" key="14">
    <source>
        <dbReference type="Proteomes" id="UP000553766"/>
    </source>
</evidence>
<evidence type="ECO:0000256" key="8">
    <source>
        <dbReference type="ARBA" id="ARBA00022989"/>
    </source>
</evidence>
<evidence type="ECO:0000256" key="3">
    <source>
        <dbReference type="ARBA" id="ARBA00022676"/>
    </source>
</evidence>
<dbReference type="EMBL" id="JACIJS010000001">
    <property type="protein sequence ID" value="MBB5514379.1"/>
    <property type="molecule type" value="Genomic_DNA"/>
</dbReference>
<keyword evidence="10 11" id="KW-0961">Cell wall biogenesis/degradation</keyword>
<evidence type="ECO:0000259" key="12">
    <source>
        <dbReference type="Pfam" id="PF00912"/>
    </source>
</evidence>
<dbReference type="InterPro" id="IPR023346">
    <property type="entry name" value="Lysozyme-like_dom_sf"/>
</dbReference>
<dbReference type="HAMAP" id="MF_00766">
    <property type="entry name" value="PGT_MtgA"/>
    <property type="match status" value="1"/>
</dbReference>
<keyword evidence="3 11" id="KW-0328">Glycosyltransferase</keyword>